<dbReference type="EMBL" id="BK015876">
    <property type="protein sequence ID" value="DAD71093.1"/>
    <property type="molecule type" value="Genomic_DNA"/>
</dbReference>
<sequence length="126" mass="14729">MNPEIYKVLKEIFEGFQKILALVTQEEDKKYKSSTLIDDIASEVLKPTEVKRTTTNPFTVEEVRTRYWGESELKSVAYCADEFTPKSKRTLEYLLRILPKEYTEASVRSKLRRLGYVVRKGVICQK</sequence>
<proteinExistence type="predicted"/>
<evidence type="ECO:0000313" key="1">
    <source>
        <dbReference type="EMBL" id="DAD71093.1"/>
    </source>
</evidence>
<protein>
    <submittedName>
        <fullName evidence="1">Uncharacterized protein</fullName>
    </submittedName>
</protein>
<reference evidence="1" key="1">
    <citation type="journal article" date="2021" name="Proc. Natl. Acad. Sci. U.S.A.">
        <title>A Catalog of Tens of Thousands of Viruses from Human Metagenomes Reveals Hidden Associations with Chronic Diseases.</title>
        <authorList>
            <person name="Tisza M.J."/>
            <person name="Buck C.B."/>
        </authorList>
    </citation>
    <scope>NUCLEOTIDE SEQUENCE</scope>
    <source>
        <strain evidence="1">CtiuS14</strain>
    </source>
</reference>
<organism evidence="1">
    <name type="scientific">Podoviridae sp. ctiuS14</name>
    <dbReference type="NCBI Taxonomy" id="2827620"/>
    <lineage>
        <taxon>Viruses</taxon>
        <taxon>Duplodnaviria</taxon>
        <taxon>Heunggongvirae</taxon>
        <taxon>Uroviricota</taxon>
        <taxon>Caudoviricetes</taxon>
    </lineage>
</organism>
<accession>A0A8S5LLZ4</accession>
<name>A0A8S5LLZ4_9CAUD</name>